<dbReference type="GO" id="GO:0004805">
    <property type="term" value="F:trehalose-phosphatase activity"/>
    <property type="evidence" value="ECO:0007669"/>
    <property type="project" value="InterPro"/>
</dbReference>
<dbReference type="PANTHER" id="PTHR43768:SF3">
    <property type="entry name" value="TREHALOSE 6-PHOSPHATE PHOSPHATASE"/>
    <property type="match status" value="1"/>
</dbReference>
<reference evidence="1" key="1">
    <citation type="submission" date="2020-09" db="EMBL/GenBank/DDBJ databases">
        <title>Genome-Enabled Discovery of Anthraquinone Biosynthesis in Senna tora.</title>
        <authorList>
            <person name="Kang S.-H."/>
            <person name="Pandey R.P."/>
            <person name="Lee C.-M."/>
            <person name="Sim J.-S."/>
            <person name="Jeong J.-T."/>
            <person name="Choi B.-S."/>
            <person name="Jung M."/>
            <person name="Ginzburg D."/>
            <person name="Zhao K."/>
            <person name="Won S.Y."/>
            <person name="Oh T.-J."/>
            <person name="Yu Y."/>
            <person name="Kim N.-H."/>
            <person name="Lee O.R."/>
            <person name="Lee T.-H."/>
            <person name="Bashyal P."/>
            <person name="Kim T.-S."/>
            <person name="Lee W.-H."/>
            <person name="Kawkins C."/>
            <person name="Kim C.-K."/>
            <person name="Kim J.S."/>
            <person name="Ahn B.O."/>
            <person name="Rhee S.Y."/>
            <person name="Sohng J.K."/>
        </authorList>
    </citation>
    <scope>NUCLEOTIDE SEQUENCE</scope>
    <source>
        <tissue evidence="1">Leaf</tissue>
    </source>
</reference>
<dbReference type="PANTHER" id="PTHR43768">
    <property type="entry name" value="TREHALOSE 6-PHOSPHATE PHOSPHATASE"/>
    <property type="match status" value="1"/>
</dbReference>
<dbReference type="AlphaFoldDB" id="A0A834X1D0"/>
<evidence type="ECO:0000313" key="2">
    <source>
        <dbReference type="Proteomes" id="UP000634136"/>
    </source>
</evidence>
<gene>
    <name evidence="1" type="ORF">G2W53_011202</name>
</gene>
<accession>A0A834X1D0</accession>
<protein>
    <submittedName>
        <fullName evidence="1">Putative trehalose-phosphate phosphatase J</fullName>
    </submittedName>
</protein>
<keyword evidence="2" id="KW-1185">Reference proteome</keyword>
<name>A0A834X1D0_9FABA</name>
<dbReference type="Proteomes" id="UP000634136">
    <property type="component" value="Unassembled WGS sequence"/>
</dbReference>
<organism evidence="1 2">
    <name type="scientific">Senna tora</name>
    <dbReference type="NCBI Taxonomy" id="362788"/>
    <lineage>
        <taxon>Eukaryota</taxon>
        <taxon>Viridiplantae</taxon>
        <taxon>Streptophyta</taxon>
        <taxon>Embryophyta</taxon>
        <taxon>Tracheophyta</taxon>
        <taxon>Spermatophyta</taxon>
        <taxon>Magnoliopsida</taxon>
        <taxon>eudicotyledons</taxon>
        <taxon>Gunneridae</taxon>
        <taxon>Pentapetalae</taxon>
        <taxon>rosids</taxon>
        <taxon>fabids</taxon>
        <taxon>Fabales</taxon>
        <taxon>Fabaceae</taxon>
        <taxon>Caesalpinioideae</taxon>
        <taxon>Cassia clade</taxon>
        <taxon>Senna</taxon>
    </lineage>
</organism>
<dbReference type="EMBL" id="JAAIUW010000004">
    <property type="protein sequence ID" value="KAF7836343.1"/>
    <property type="molecule type" value="Genomic_DNA"/>
</dbReference>
<proteinExistence type="predicted"/>
<evidence type="ECO:0000313" key="1">
    <source>
        <dbReference type="EMBL" id="KAF7836343.1"/>
    </source>
</evidence>
<comment type="caution">
    <text evidence="1">The sequence shown here is derived from an EMBL/GenBank/DDBJ whole genome shotgun (WGS) entry which is preliminary data.</text>
</comment>
<dbReference type="GO" id="GO:0005992">
    <property type="term" value="P:trehalose biosynthetic process"/>
    <property type="evidence" value="ECO:0007669"/>
    <property type="project" value="InterPro"/>
</dbReference>
<dbReference type="InterPro" id="IPR044651">
    <property type="entry name" value="OTSB-like"/>
</dbReference>
<sequence length="91" mass="10409">MNTDGSWKGKTRYEASPICTVEFSKLMEDDAFTTFVQVYNFVRLAELYYAGSHGMNIQGPTKISKYNKDNKAVLFQPACEYLPMMDEVSVF</sequence>
<dbReference type="OrthoDB" id="1747267at2759"/>